<dbReference type="SUPFAM" id="SSF47769">
    <property type="entry name" value="SAM/Pointed domain"/>
    <property type="match status" value="1"/>
</dbReference>
<evidence type="ECO:0000313" key="5">
    <source>
        <dbReference type="Proteomes" id="UP000215902"/>
    </source>
</evidence>
<evidence type="ECO:0000313" key="4">
    <source>
        <dbReference type="EMBL" id="PAA69381.1"/>
    </source>
</evidence>
<dbReference type="EMBL" id="NIVC01001328">
    <property type="protein sequence ID" value="PAA69381.1"/>
    <property type="molecule type" value="Genomic_DNA"/>
</dbReference>
<dbReference type="InterPro" id="IPR057327">
    <property type="entry name" value="Vts1_dom"/>
</dbReference>
<feature type="region of interest" description="Disordered" evidence="1">
    <location>
        <begin position="576"/>
        <end position="641"/>
    </location>
</feature>
<name>A0A267F6J0_9PLAT</name>
<feature type="region of interest" description="Disordered" evidence="1">
    <location>
        <begin position="410"/>
        <end position="429"/>
    </location>
</feature>
<gene>
    <name evidence="4" type="ORF">BOX15_Mlig004634g3</name>
    <name evidence="3" type="ORF">BOX15_Mlig004634g6</name>
</gene>
<feature type="compositionally biased region" description="Low complexity" evidence="1">
    <location>
        <begin position="607"/>
        <end position="627"/>
    </location>
</feature>
<keyword evidence="5" id="KW-1185">Reference proteome</keyword>
<dbReference type="AlphaFoldDB" id="A0A267F6J0"/>
<dbReference type="InterPro" id="IPR042344">
    <property type="entry name" value="ZCCHC14"/>
</dbReference>
<feature type="domain" description="RNA-binding protein vts1-like alpha-helical" evidence="2">
    <location>
        <begin position="16"/>
        <end position="51"/>
    </location>
</feature>
<evidence type="ECO:0000313" key="3">
    <source>
        <dbReference type="EMBL" id="PAA49038.1"/>
    </source>
</evidence>
<dbReference type="Pfam" id="PF25479">
    <property type="entry name" value="Vts1"/>
    <property type="match status" value="1"/>
</dbReference>
<dbReference type="OrthoDB" id="2155283at2759"/>
<evidence type="ECO:0000256" key="1">
    <source>
        <dbReference type="SAM" id="MobiDB-lite"/>
    </source>
</evidence>
<dbReference type="PANTHER" id="PTHR16195:SF16">
    <property type="entry name" value="ZINC FINGER CCHC DOMAIN-CONTAINING PROTEIN 14"/>
    <property type="match status" value="1"/>
</dbReference>
<sequence>MSNSHNNDTSDPTPDSVLNWFSSRLEPHERIELLSSLLLNCAPLELRFLATWSAAAADAGAGTIELREAEARVNSPAELLRLTEPEAGGSGGGAVVDAALCRLTLALALVRPDNADCGRLLADWLARLDLQRATNAAGDASGGNDGGLLRHACLVGALALRQPALPFASRLRMLPVQRALASRLALARDSNPEAVCCSDCTLRQSGAAAAASTTPTVAGHRLRSRSATAVTTAAADESAWLGTAPPLPPMMTALMQHWRQRRLSDATELDVEARRPPGSRPKKQRTGTAAYPGLCLRQASLATPTHSAPVGSVGLDAPFCIHATLWPGSVRSEIVRSLSDLLALYAKVQPHLRTQQAARIPLLDGLLNRGKLASRLSAESVTSAVQMLLRLLVELPEPVRRSADIVEFFSARRPPRPPQPPTVAHSRASSDSAAAKPGLMLQFQSLTVGSVGYTGEGTAVYPACHYGQDYQSKLLTWLKTHRMHKYFDRLRKYSFEQLLAIDRPTLEALEFTQGAIKKLLGMLERVRQDRQAFDCPSRSSGSPCSSGACSEEELQMHGLLRSPPQQQHQAMLRKQQMVQQQQQQQHRMLGPLPLPLPLQPPMPPHLQHPQQLKQQQQQQQQQQRQPLRYNSGVSRASGSPA</sequence>
<dbReference type="Proteomes" id="UP000215902">
    <property type="component" value="Unassembled WGS sequence"/>
</dbReference>
<comment type="caution">
    <text evidence="4">The sequence shown here is derived from an EMBL/GenBank/DDBJ whole genome shotgun (WGS) entry which is preliminary data.</text>
</comment>
<feature type="compositionally biased region" description="Low complexity" evidence="1">
    <location>
        <begin position="576"/>
        <end position="585"/>
    </location>
</feature>
<reference evidence="4 5" key="1">
    <citation type="submission" date="2017-06" db="EMBL/GenBank/DDBJ databases">
        <title>A platform for efficient transgenesis in Macrostomum lignano, a flatworm model organism for stem cell research.</title>
        <authorList>
            <person name="Berezikov E."/>
        </authorList>
    </citation>
    <scope>NUCLEOTIDE SEQUENCE [LARGE SCALE GENOMIC DNA]</scope>
    <source>
        <strain evidence="4">DV1</strain>
        <tissue evidence="4">Whole organism</tissue>
    </source>
</reference>
<feature type="compositionally biased region" description="Polar residues" evidence="1">
    <location>
        <begin position="631"/>
        <end position="641"/>
    </location>
</feature>
<evidence type="ECO:0000259" key="2">
    <source>
        <dbReference type="Pfam" id="PF25479"/>
    </source>
</evidence>
<dbReference type="PANTHER" id="PTHR16195">
    <property type="entry name" value="ZINC FINGER CCHC DOMAIN CONTAINING PROTEIN"/>
    <property type="match status" value="1"/>
</dbReference>
<dbReference type="STRING" id="282301.A0A267F6J0"/>
<accession>A0A267F6J0</accession>
<protein>
    <recommendedName>
        <fullName evidence="2">RNA-binding protein vts1-like alpha-helical domain-containing protein</fullName>
    </recommendedName>
</protein>
<dbReference type="Gene3D" id="1.10.150.50">
    <property type="entry name" value="Transcription Factor, Ets-1"/>
    <property type="match status" value="1"/>
</dbReference>
<dbReference type="InterPro" id="IPR013761">
    <property type="entry name" value="SAM/pointed_sf"/>
</dbReference>
<feature type="region of interest" description="Disordered" evidence="1">
    <location>
        <begin position="265"/>
        <end position="287"/>
    </location>
</feature>
<feature type="compositionally biased region" description="Pro residues" evidence="1">
    <location>
        <begin position="592"/>
        <end position="606"/>
    </location>
</feature>
<proteinExistence type="predicted"/>
<organism evidence="4 5">
    <name type="scientific">Macrostomum lignano</name>
    <dbReference type="NCBI Taxonomy" id="282301"/>
    <lineage>
        <taxon>Eukaryota</taxon>
        <taxon>Metazoa</taxon>
        <taxon>Spiralia</taxon>
        <taxon>Lophotrochozoa</taxon>
        <taxon>Platyhelminthes</taxon>
        <taxon>Rhabditophora</taxon>
        <taxon>Macrostomorpha</taxon>
        <taxon>Macrostomida</taxon>
        <taxon>Macrostomidae</taxon>
        <taxon>Macrostomum</taxon>
    </lineage>
</organism>
<dbReference type="EMBL" id="NIVC01003990">
    <property type="protein sequence ID" value="PAA49038.1"/>
    <property type="molecule type" value="Genomic_DNA"/>
</dbReference>